<dbReference type="EMBL" id="CAMPGE010004060">
    <property type="protein sequence ID" value="CAI2362901.1"/>
    <property type="molecule type" value="Genomic_DNA"/>
</dbReference>
<keyword evidence="4" id="KW-0812">Transmembrane</keyword>
<evidence type="ECO:0000256" key="3">
    <source>
        <dbReference type="ARBA" id="ARBA00023157"/>
    </source>
</evidence>
<organism evidence="5 6">
    <name type="scientific">Euplotes crassus</name>
    <dbReference type="NCBI Taxonomy" id="5936"/>
    <lineage>
        <taxon>Eukaryota</taxon>
        <taxon>Sar</taxon>
        <taxon>Alveolata</taxon>
        <taxon>Ciliophora</taxon>
        <taxon>Intramacronucleata</taxon>
        <taxon>Spirotrichea</taxon>
        <taxon>Hypotrichia</taxon>
        <taxon>Euplotida</taxon>
        <taxon>Euplotidae</taxon>
        <taxon>Moneuplotes</taxon>
    </lineage>
</organism>
<evidence type="ECO:0000256" key="4">
    <source>
        <dbReference type="SAM" id="Phobius"/>
    </source>
</evidence>
<keyword evidence="6" id="KW-1185">Reference proteome</keyword>
<dbReference type="InterPro" id="IPR011936">
    <property type="entry name" value="Myxo_disulph_rpt"/>
</dbReference>
<name>A0AAD1U6I0_EUPCR</name>
<reference evidence="5" key="1">
    <citation type="submission" date="2023-07" db="EMBL/GenBank/DDBJ databases">
        <authorList>
            <consortium name="AG Swart"/>
            <person name="Singh M."/>
            <person name="Singh A."/>
            <person name="Seah K."/>
            <person name="Emmerich C."/>
        </authorList>
    </citation>
    <scope>NUCLEOTIDE SEQUENCE</scope>
    <source>
        <strain evidence="5">DP1</strain>
    </source>
</reference>
<dbReference type="NCBIfam" id="TIGR02232">
    <property type="entry name" value="myxo_disulf_rpt"/>
    <property type="match status" value="1"/>
</dbReference>
<gene>
    <name evidence="5" type="ORF">ECRASSUSDP1_LOCUS4231</name>
</gene>
<keyword evidence="1" id="KW-0732">Signal</keyword>
<keyword evidence="3" id="KW-1015">Disulfide bond</keyword>
<sequence length="403" mass="45753">MKLIWSIDYIKKPAHLQAWTSPNNRTSTRIENDVGSITSQLNDKINVIKSIYNNSLSKDAKNSSDMISKPIDASLDPVRHLSDQFRNHRNLQQVKTVCGDGIRQDGEACDDANQVSGDGCSQDCSTVEENWNCMPVTESGLGLCKINLRYSEPSSTVKLISYLTILCVVISVCCNIITSFLQLSSRESIFTAINQTQLTLLILLAPVELPIEVVTYLKLLNSFLLSGDFKWNFLRNFQQASKYEQPNDSISRAKAVYNENSLSLVLCILTLIMIVSILIVLPYNSLLHMKGIAPRCMDDIFSGFRDIKGCQLYPILFLLRRACLSIDTICFKETEMLVFIIIFVFINYLQNLYIIVWNPFPNMVDNLAEIINEMFYICFIAFLLFGYSKEKWPSSVVVIYLTL</sequence>
<proteinExistence type="predicted"/>
<accession>A0AAD1U6I0</accession>
<dbReference type="Pfam" id="PF13948">
    <property type="entry name" value="DUF4215"/>
    <property type="match status" value="1"/>
</dbReference>
<keyword evidence="4" id="KW-0472">Membrane</keyword>
<feature type="transmembrane region" description="Helical" evidence="4">
    <location>
        <begin position="261"/>
        <end position="281"/>
    </location>
</feature>
<dbReference type="AlphaFoldDB" id="A0AAD1U6I0"/>
<evidence type="ECO:0000313" key="6">
    <source>
        <dbReference type="Proteomes" id="UP001295684"/>
    </source>
</evidence>
<dbReference type="Proteomes" id="UP001295684">
    <property type="component" value="Unassembled WGS sequence"/>
</dbReference>
<evidence type="ECO:0000313" key="5">
    <source>
        <dbReference type="EMBL" id="CAI2362901.1"/>
    </source>
</evidence>
<feature type="transmembrane region" description="Helical" evidence="4">
    <location>
        <begin position="159"/>
        <end position="177"/>
    </location>
</feature>
<feature type="transmembrane region" description="Helical" evidence="4">
    <location>
        <begin position="370"/>
        <end position="387"/>
    </location>
</feature>
<protein>
    <submittedName>
        <fullName evidence="5">Uncharacterized protein</fullName>
    </submittedName>
</protein>
<keyword evidence="4" id="KW-1133">Transmembrane helix</keyword>
<evidence type="ECO:0000256" key="1">
    <source>
        <dbReference type="ARBA" id="ARBA00022729"/>
    </source>
</evidence>
<keyword evidence="2" id="KW-0677">Repeat</keyword>
<evidence type="ECO:0000256" key="2">
    <source>
        <dbReference type="ARBA" id="ARBA00022737"/>
    </source>
</evidence>
<feature type="transmembrane region" description="Helical" evidence="4">
    <location>
        <begin position="336"/>
        <end position="358"/>
    </location>
</feature>
<comment type="caution">
    <text evidence="5">The sequence shown here is derived from an EMBL/GenBank/DDBJ whole genome shotgun (WGS) entry which is preliminary data.</text>
</comment>